<gene>
    <name evidence="2" type="ORF">LCGC14_2407460</name>
</gene>
<feature type="region of interest" description="Disordered" evidence="1">
    <location>
        <begin position="1"/>
        <end position="25"/>
    </location>
</feature>
<feature type="non-terminal residue" evidence="2">
    <location>
        <position position="1"/>
    </location>
</feature>
<proteinExistence type="predicted"/>
<reference evidence="2" key="1">
    <citation type="journal article" date="2015" name="Nature">
        <title>Complex archaea that bridge the gap between prokaryotes and eukaryotes.</title>
        <authorList>
            <person name="Spang A."/>
            <person name="Saw J.H."/>
            <person name="Jorgensen S.L."/>
            <person name="Zaremba-Niedzwiedzka K."/>
            <person name="Martijn J."/>
            <person name="Lind A.E."/>
            <person name="van Eijk R."/>
            <person name="Schleper C."/>
            <person name="Guy L."/>
            <person name="Ettema T.J."/>
        </authorList>
    </citation>
    <scope>NUCLEOTIDE SEQUENCE</scope>
</reference>
<dbReference type="AlphaFoldDB" id="A0A0F9E5U6"/>
<sequence>INAGRPDLSVAPEGSSLDKGAPNRKAEGFVNVNPYSKIFITNNLEYIVPLEQGHSDKAPRGMVALSLQEVTTFLGRVLK</sequence>
<accession>A0A0F9E5U6</accession>
<comment type="caution">
    <text evidence="2">The sequence shown here is derived from an EMBL/GenBank/DDBJ whole genome shotgun (WGS) entry which is preliminary data.</text>
</comment>
<name>A0A0F9E5U6_9ZZZZ</name>
<evidence type="ECO:0000313" key="2">
    <source>
        <dbReference type="EMBL" id="KKL25226.1"/>
    </source>
</evidence>
<protein>
    <submittedName>
        <fullName evidence="2">Uncharacterized protein</fullName>
    </submittedName>
</protein>
<dbReference type="EMBL" id="LAZR01036296">
    <property type="protein sequence ID" value="KKL25226.1"/>
    <property type="molecule type" value="Genomic_DNA"/>
</dbReference>
<evidence type="ECO:0000256" key="1">
    <source>
        <dbReference type="SAM" id="MobiDB-lite"/>
    </source>
</evidence>
<organism evidence="2">
    <name type="scientific">marine sediment metagenome</name>
    <dbReference type="NCBI Taxonomy" id="412755"/>
    <lineage>
        <taxon>unclassified sequences</taxon>
        <taxon>metagenomes</taxon>
        <taxon>ecological metagenomes</taxon>
    </lineage>
</organism>